<reference evidence="1 2" key="1">
    <citation type="journal article" date="2015" name="PLoS Negl. Trop. Dis.">
        <title>Distribution of Plasmids in Distinct Leptospira Pathogenic Species.</title>
        <authorList>
            <person name="Wang Y."/>
            <person name="Zhuang X."/>
            <person name="Zhong Y."/>
            <person name="Zhang C."/>
            <person name="Zhang Y."/>
            <person name="Zeng L."/>
            <person name="Zhu Y."/>
            <person name="He P."/>
            <person name="Dong K."/>
            <person name="Pal U."/>
            <person name="Guo X."/>
            <person name="Qin J."/>
        </authorList>
    </citation>
    <scope>NUCLEOTIDE SEQUENCE [LARGE SCALE GENOMIC DNA]</scope>
    <source>
        <strain evidence="1 2">56604</strain>
    </source>
</reference>
<evidence type="ECO:0000313" key="1">
    <source>
        <dbReference type="EMBL" id="ALO26042.1"/>
    </source>
</evidence>
<dbReference type="EMBL" id="CP012029">
    <property type="protein sequence ID" value="ALO26042.1"/>
    <property type="molecule type" value="Genomic_DNA"/>
</dbReference>
<evidence type="ECO:0000313" key="2">
    <source>
        <dbReference type="Proteomes" id="UP000058857"/>
    </source>
</evidence>
<name>A0A0S2IQW2_LEPBO</name>
<sequence>MQEPRKTDFFSLKGGEKLRFFSFFRKFKLQFPFLKPHPLGETDTHRKGRFYPRKSYVSKYPAFDLNFTKNSNFLL</sequence>
<proteinExistence type="predicted"/>
<dbReference type="Proteomes" id="UP000058857">
    <property type="component" value="Chromosome 1"/>
</dbReference>
<gene>
    <name evidence="1" type="ORF">LBBP_01755</name>
</gene>
<dbReference type="AlphaFoldDB" id="A0A0S2IQW2"/>
<organism evidence="1">
    <name type="scientific">Leptospira borgpetersenii serovar Ballum</name>
    <dbReference type="NCBI Taxonomy" id="280505"/>
    <lineage>
        <taxon>Bacteria</taxon>
        <taxon>Pseudomonadati</taxon>
        <taxon>Spirochaetota</taxon>
        <taxon>Spirochaetia</taxon>
        <taxon>Leptospirales</taxon>
        <taxon>Leptospiraceae</taxon>
        <taxon>Leptospira</taxon>
    </lineage>
</organism>
<accession>A0A0S2IQW2</accession>
<protein>
    <submittedName>
        <fullName evidence="1">Uncharacterized protein</fullName>
    </submittedName>
</protein>